<name>A0A316A3C5_9FIRM</name>
<keyword evidence="3" id="KW-1185">Reference proteome</keyword>
<dbReference type="Gene3D" id="3.40.630.30">
    <property type="match status" value="1"/>
</dbReference>
<dbReference type="InterPro" id="IPR000182">
    <property type="entry name" value="GNAT_dom"/>
</dbReference>
<protein>
    <submittedName>
        <fullName evidence="2">Acetyltransferase (GNAT) family protein</fullName>
    </submittedName>
</protein>
<gene>
    <name evidence="2" type="ORF">SAMN05216529_101187</name>
</gene>
<feature type="domain" description="N-acetyltransferase" evidence="1">
    <location>
        <begin position="4"/>
        <end position="144"/>
    </location>
</feature>
<reference evidence="3" key="1">
    <citation type="submission" date="2017-07" db="EMBL/GenBank/DDBJ databases">
        <authorList>
            <person name="Varghese N."/>
            <person name="Submissions S."/>
        </authorList>
    </citation>
    <scope>NUCLEOTIDE SEQUENCE [LARGE SCALE GENOMIC DNA]</scope>
    <source>
        <strain evidence="3">NLAE-zl-C134</strain>
    </source>
</reference>
<dbReference type="OrthoDB" id="948250at2"/>
<keyword evidence="2" id="KW-0808">Transferase</keyword>
<dbReference type="RefSeq" id="WP_055669139.1">
    <property type="nucleotide sequence ID" value="NZ_QGDS01000001.1"/>
</dbReference>
<dbReference type="GO" id="GO:0016747">
    <property type="term" value="F:acyltransferase activity, transferring groups other than amino-acyl groups"/>
    <property type="evidence" value="ECO:0007669"/>
    <property type="project" value="InterPro"/>
</dbReference>
<dbReference type="Pfam" id="PF00583">
    <property type="entry name" value="Acetyltransf_1"/>
    <property type="match status" value="1"/>
</dbReference>
<evidence type="ECO:0000259" key="1">
    <source>
        <dbReference type="PROSITE" id="PS51186"/>
    </source>
</evidence>
<dbReference type="Proteomes" id="UP000254051">
    <property type="component" value="Unassembled WGS sequence"/>
</dbReference>
<dbReference type="SUPFAM" id="SSF55729">
    <property type="entry name" value="Acyl-CoA N-acyltransferases (Nat)"/>
    <property type="match status" value="1"/>
</dbReference>
<dbReference type="EMBL" id="UHJJ01000001">
    <property type="protein sequence ID" value="SUQ12297.1"/>
    <property type="molecule type" value="Genomic_DNA"/>
</dbReference>
<dbReference type="PANTHER" id="PTHR43617">
    <property type="entry name" value="L-AMINO ACID N-ACETYLTRANSFERASE"/>
    <property type="match status" value="1"/>
</dbReference>
<dbReference type="PROSITE" id="PS51186">
    <property type="entry name" value="GNAT"/>
    <property type="match status" value="1"/>
</dbReference>
<dbReference type="InterPro" id="IPR016181">
    <property type="entry name" value="Acyl_CoA_acyltransferase"/>
</dbReference>
<evidence type="ECO:0000313" key="3">
    <source>
        <dbReference type="Proteomes" id="UP000254051"/>
    </source>
</evidence>
<proteinExistence type="predicted"/>
<dbReference type="CDD" id="cd04301">
    <property type="entry name" value="NAT_SF"/>
    <property type="match status" value="1"/>
</dbReference>
<dbReference type="AlphaFoldDB" id="A0A316A3C5"/>
<evidence type="ECO:0000313" key="2">
    <source>
        <dbReference type="EMBL" id="SUQ12297.1"/>
    </source>
</evidence>
<organism evidence="2 3">
    <name type="scientific">Faecalicatena contorta</name>
    <dbReference type="NCBI Taxonomy" id="39482"/>
    <lineage>
        <taxon>Bacteria</taxon>
        <taxon>Bacillati</taxon>
        <taxon>Bacillota</taxon>
        <taxon>Clostridia</taxon>
        <taxon>Lachnospirales</taxon>
        <taxon>Lachnospiraceae</taxon>
        <taxon>Faecalicatena</taxon>
    </lineage>
</organism>
<dbReference type="InterPro" id="IPR050276">
    <property type="entry name" value="MshD_Acetyltransferase"/>
</dbReference>
<accession>A0A316A3C5</accession>
<sequence>MVEIKYKPADNTDIEPIFELNKALIDEYENREIIDYQKVLLWVLNKIETHIQEYICVTLNGKKVGYYYFHRVDGKMEIDDLYIFPQYRNMGIGTEVLKKCLSETNLPIFLYVFANNKRAIALYQKLGFRITEIIKESRYIMQRI</sequence>